<dbReference type="SMART" id="SM00182">
    <property type="entry name" value="CULLIN"/>
    <property type="match status" value="1"/>
</dbReference>
<evidence type="ECO:0000256" key="2">
    <source>
        <dbReference type="ARBA" id="ARBA00006019"/>
    </source>
</evidence>
<dbReference type="Proteomes" id="UP000319731">
    <property type="component" value="Unassembled WGS sequence"/>
</dbReference>
<dbReference type="InterPro" id="IPR045093">
    <property type="entry name" value="Cullin"/>
</dbReference>
<dbReference type="STRING" id="1806994.A0A507C9M3"/>
<dbReference type="FunFam" id="1.20.1310.10:FF:000014">
    <property type="entry name" value="Cullin 5"/>
    <property type="match status" value="1"/>
</dbReference>
<dbReference type="InterPro" id="IPR001373">
    <property type="entry name" value="Cullin_N"/>
</dbReference>
<dbReference type="InterPro" id="IPR036317">
    <property type="entry name" value="Cullin_homology_sf"/>
</dbReference>
<dbReference type="SUPFAM" id="SSF46785">
    <property type="entry name" value="Winged helix' DNA-binding domain"/>
    <property type="match status" value="1"/>
</dbReference>
<dbReference type="PROSITE" id="PS50069">
    <property type="entry name" value="CULLIN_2"/>
    <property type="match status" value="1"/>
</dbReference>
<protein>
    <recommendedName>
        <fullName evidence="6">Cullin-5</fullName>
    </recommendedName>
</protein>
<sequence>MSLRPKKVVFETVFPDFCKELSNMYEFNNIHVSGIDMFQMVYDMCTAAPRPHTEALFDGISDFLTRHATLQLNNLLQFDDVVTAYATEWDKYSTASRFANVICEYLNRLSNNTARSMKRKRPSVEAHAFAIWRDCVVYEIKKTNANRLILQIMSLVKQDRDGQIIPHEATRKTIDSFVQLNRDGDTPFDLYINEFENVYLAQTREYYETESNTVISTLNISGYMFKANTRLQEEVIRNQRYCDAMSHDKIIRECEAQYIAAHQQRVHAHFESMVEHENTSDCNMAYNLLSRIPNGVDPLLEIFEKYIARVGKAMVAALGTTVTKEAKDYVEMLMDLHSKYLKFATDAFRTIVNDTTSNPNARGPEVLARYCDSILRKTTKTNLTDGELEDRISRMMTLFKYVDDKDVFQKFYSKMLARRLIFESSVSDEAEISMISKLKVACGVEYTTKLQRMFTDMNVSNDLNATFKSFVNNNGVRLAVESNMMVLTAGSWPTFGKPLELLSLPAELERSVLTFTNFYIHHHNGRKLTWLHQLARADVKLSGFDKRYELNVSVPQLSLLLMLNDEKKPTWKELKEALKMNHGDLSKHAKPLLDIRLISTSSEALGDDATISVGQEFSSKRTKIKLSAMLQLESPQENDSTRRAVDEDRAIYLQAAIVRIMKSRKRLAHQRLVQEVLAQVSSRFAPPVPAIKKAIESLLEKGYIERPGEAPDHYDYLA</sequence>
<evidence type="ECO:0000256" key="4">
    <source>
        <dbReference type="ARBA" id="ARBA00022786"/>
    </source>
</evidence>
<dbReference type="InterPro" id="IPR016157">
    <property type="entry name" value="Cullin_CS"/>
</dbReference>
<dbReference type="Gene3D" id="3.30.230.130">
    <property type="entry name" value="Cullin, Chain C, Domain 2"/>
    <property type="match status" value="1"/>
</dbReference>
<dbReference type="Pfam" id="PF26557">
    <property type="entry name" value="Cullin_AB"/>
    <property type="match status" value="1"/>
</dbReference>
<dbReference type="GO" id="GO:0006511">
    <property type="term" value="P:ubiquitin-dependent protein catabolic process"/>
    <property type="evidence" value="ECO:0007669"/>
    <property type="project" value="InterPro"/>
</dbReference>
<dbReference type="SMART" id="SM00884">
    <property type="entry name" value="Cullin_Nedd8"/>
    <property type="match status" value="1"/>
</dbReference>
<dbReference type="InterPro" id="IPR016159">
    <property type="entry name" value="Cullin_repeat-like_dom_sf"/>
</dbReference>
<dbReference type="InterPro" id="IPR016158">
    <property type="entry name" value="Cullin_homology"/>
</dbReference>
<dbReference type="FunFam" id="1.20.1310.10:FF:000012">
    <property type="entry name" value="Cullin 2"/>
    <property type="match status" value="1"/>
</dbReference>
<evidence type="ECO:0000256" key="1">
    <source>
        <dbReference type="ARBA" id="ARBA00004906"/>
    </source>
</evidence>
<dbReference type="GeneID" id="42003985"/>
<evidence type="ECO:0000256" key="3">
    <source>
        <dbReference type="ARBA" id="ARBA00022499"/>
    </source>
</evidence>
<organism evidence="10 11">
    <name type="scientific">Synchytrium microbalum</name>
    <dbReference type="NCBI Taxonomy" id="1806994"/>
    <lineage>
        <taxon>Eukaryota</taxon>
        <taxon>Fungi</taxon>
        <taxon>Fungi incertae sedis</taxon>
        <taxon>Chytridiomycota</taxon>
        <taxon>Chytridiomycota incertae sedis</taxon>
        <taxon>Chytridiomycetes</taxon>
        <taxon>Synchytriales</taxon>
        <taxon>Synchytriaceae</taxon>
        <taxon>Synchytrium</taxon>
    </lineage>
</organism>
<dbReference type="FunFam" id="1.10.10.10:FF:000014">
    <property type="entry name" value="Cullin 1"/>
    <property type="match status" value="1"/>
</dbReference>
<reference evidence="10 11" key="1">
    <citation type="journal article" date="2019" name="Sci. Rep.">
        <title>Comparative genomics of chytrid fungi reveal insights into the obligate biotrophic and pathogenic lifestyle of Synchytrium endobioticum.</title>
        <authorList>
            <person name="van de Vossenberg B.T.L.H."/>
            <person name="Warris S."/>
            <person name="Nguyen H.D.T."/>
            <person name="van Gent-Pelzer M.P.E."/>
            <person name="Joly D.L."/>
            <person name="van de Geest H.C."/>
            <person name="Bonants P.J.M."/>
            <person name="Smith D.S."/>
            <person name="Levesque C.A."/>
            <person name="van der Lee T.A.J."/>
        </authorList>
    </citation>
    <scope>NUCLEOTIDE SEQUENCE [LARGE SCALE GENOMIC DNA]</scope>
    <source>
        <strain evidence="10 11">JEL517</strain>
    </source>
</reference>
<dbReference type="AlphaFoldDB" id="A0A507C9M3"/>
<dbReference type="SUPFAM" id="SSF75632">
    <property type="entry name" value="Cullin homology domain"/>
    <property type="match status" value="1"/>
</dbReference>
<name>A0A507C9M3_9FUNG</name>
<evidence type="ECO:0000313" key="11">
    <source>
        <dbReference type="Proteomes" id="UP000319731"/>
    </source>
</evidence>
<dbReference type="InterPro" id="IPR036390">
    <property type="entry name" value="WH_DNA-bd_sf"/>
</dbReference>
<dbReference type="GO" id="GO:0005634">
    <property type="term" value="C:nucleus"/>
    <property type="evidence" value="ECO:0007669"/>
    <property type="project" value="UniProtKB-ARBA"/>
</dbReference>
<keyword evidence="3" id="KW-1017">Isopeptide bond</keyword>
<dbReference type="PROSITE" id="PS01256">
    <property type="entry name" value="CULLIN_1"/>
    <property type="match status" value="1"/>
</dbReference>
<evidence type="ECO:0000256" key="8">
    <source>
        <dbReference type="RuleBase" id="RU003829"/>
    </source>
</evidence>
<dbReference type="GO" id="GO:0031625">
    <property type="term" value="F:ubiquitin protein ligase binding"/>
    <property type="evidence" value="ECO:0007669"/>
    <property type="project" value="InterPro"/>
</dbReference>
<accession>A0A507C9M3</accession>
<dbReference type="OrthoDB" id="27073at2759"/>
<comment type="caution">
    <text evidence="10">The sequence shown here is derived from an EMBL/GenBank/DDBJ whole genome shotgun (WGS) entry which is preliminary data.</text>
</comment>
<keyword evidence="4" id="KW-0833">Ubl conjugation pathway</keyword>
<keyword evidence="11" id="KW-1185">Reference proteome</keyword>
<dbReference type="SUPFAM" id="SSF74788">
    <property type="entry name" value="Cullin repeat-like"/>
    <property type="match status" value="1"/>
</dbReference>
<evidence type="ECO:0000256" key="7">
    <source>
        <dbReference type="PROSITE-ProRule" id="PRU00330"/>
    </source>
</evidence>
<feature type="domain" description="Cullin family profile" evidence="9">
    <location>
        <begin position="362"/>
        <end position="593"/>
    </location>
</feature>
<dbReference type="RefSeq" id="XP_031025352.1">
    <property type="nucleotide sequence ID" value="XM_031168688.1"/>
</dbReference>
<dbReference type="InterPro" id="IPR019559">
    <property type="entry name" value="Cullin_neddylation_domain"/>
</dbReference>
<dbReference type="InterPro" id="IPR036388">
    <property type="entry name" value="WH-like_DNA-bd_sf"/>
</dbReference>
<dbReference type="InterPro" id="IPR059120">
    <property type="entry name" value="Cullin-like_AB"/>
</dbReference>
<dbReference type="EMBL" id="QEAO01000012">
    <property type="protein sequence ID" value="TPX34674.1"/>
    <property type="molecule type" value="Genomic_DNA"/>
</dbReference>
<gene>
    <name evidence="10" type="ORF">SmJEL517_g02760</name>
</gene>
<proteinExistence type="inferred from homology"/>
<dbReference type="GO" id="GO:0031461">
    <property type="term" value="C:cullin-RING ubiquitin ligase complex"/>
    <property type="evidence" value="ECO:0007669"/>
    <property type="project" value="InterPro"/>
</dbReference>
<dbReference type="Gene3D" id="1.10.10.10">
    <property type="entry name" value="Winged helix-like DNA-binding domain superfamily/Winged helix DNA-binding domain"/>
    <property type="match status" value="1"/>
</dbReference>
<dbReference type="Pfam" id="PF00888">
    <property type="entry name" value="Cullin"/>
    <property type="match status" value="1"/>
</dbReference>
<evidence type="ECO:0000313" key="10">
    <source>
        <dbReference type="EMBL" id="TPX34674.1"/>
    </source>
</evidence>
<keyword evidence="5" id="KW-0832">Ubl conjugation</keyword>
<comment type="pathway">
    <text evidence="1">Protein modification; protein ubiquitination.</text>
</comment>
<evidence type="ECO:0000256" key="6">
    <source>
        <dbReference type="ARBA" id="ARBA00040451"/>
    </source>
</evidence>
<dbReference type="PANTHER" id="PTHR11932">
    <property type="entry name" value="CULLIN"/>
    <property type="match status" value="1"/>
</dbReference>
<dbReference type="Gene3D" id="1.20.1310.10">
    <property type="entry name" value="Cullin Repeats"/>
    <property type="match status" value="4"/>
</dbReference>
<dbReference type="Pfam" id="PF10557">
    <property type="entry name" value="Cullin_Nedd8"/>
    <property type="match status" value="1"/>
</dbReference>
<comment type="similarity">
    <text evidence="2 7 8">Belongs to the cullin family.</text>
</comment>
<evidence type="ECO:0000256" key="5">
    <source>
        <dbReference type="ARBA" id="ARBA00022843"/>
    </source>
</evidence>
<evidence type="ECO:0000259" key="9">
    <source>
        <dbReference type="PROSITE" id="PS50069"/>
    </source>
</evidence>